<dbReference type="GeneTree" id="ENSGT00940000175494"/>
<proteinExistence type="predicted"/>
<protein>
    <recommendedName>
        <fullName evidence="3">Ig-like domain-containing protein</fullName>
    </recommendedName>
</protein>
<sequence length="234" mass="25880">KARPSEVSKKQSANVVVFPPQLPLMFPVSSVTCGLSPPTIVSNQEEFILQPGSRLNISCTGKRSVVWAEPLPENTFVLPGYFTSTLFIYNATVGNTRYYMCVYEGREGDLQSEEEEEENEAGIYVFVPDPEAAFVPDVPEHLVVPMDSPGVPISCRVSHPHSDVILRSVPGGEEMPAYYDNKMGFFGNLAPGQYQCETAGVNGRTARSDIYTVKIKGEQTQTFWKTTGNTLENW</sequence>
<name>A0A3B4X6H9_SERLL</name>
<evidence type="ECO:0000313" key="2">
    <source>
        <dbReference type="Proteomes" id="UP000261360"/>
    </source>
</evidence>
<organism evidence="1 2">
    <name type="scientific">Seriola lalandi dorsalis</name>
    <dbReference type="NCBI Taxonomy" id="1841481"/>
    <lineage>
        <taxon>Eukaryota</taxon>
        <taxon>Metazoa</taxon>
        <taxon>Chordata</taxon>
        <taxon>Craniata</taxon>
        <taxon>Vertebrata</taxon>
        <taxon>Euteleostomi</taxon>
        <taxon>Actinopterygii</taxon>
        <taxon>Neopterygii</taxon>
        <taxon>Teleostei</taxon>
        <taxon>Neoteleostei</taxon>
        <taxon>Acanthomorphata</taxon>
        <taxon>Carangaria</taxon>
        <taxon>Carangiformes</taxon>
        <taxon>Carangidae</taxon>
        <taxon>Seriola</taxon>
    </lineage>
</organism>
<dbReference type="AlphaFoldDB" id="A0A3B4X6H9"/>
<dbReference type="InterPro" id="IPR042495">
    <property type="entry name" value="PDGFRL"/>
</dbReference>
<evidence type="ECO:0000313" key="1">
    <source>
        <dbReference type="Ensembl" id="ENSSLDP00000011640.1"/>
    </source>
</evidence>
<dbReference type="STRING" id="1841481.ENSSLDP00000011640"/>
<accession>A0A3B4X6H9</accession>
<dbReference type="InterPro" id="IPR036179">
    <property type="entry name" value="Ig-like_dom_sf"/>
</dbReference>
<evidence type="ECO:0008006" key="3">
    <source>
        <dbReference type="Google" id="ProtNLM"/>
    </source>
</evidence>
<dbReference type="Proteomes" id="UP000261360">
    <property type="component" value="Unplaced"/>
</dbReference>
<dbReference type="SUPFAM" id="SSF48726">
    <property type="entry name" value="Immunoglobulin"/>
    <property type="match status" value="1"/>
</dbReference>
<reference evidence="1" key="2">
    <citation type="submission" date="2025-09" db="UniProtKB">
        <authorList>
            <consortium name="Ensembl"/>
        </authorList>
    </citation>
    <scope>IDENTIFICATION</scope>
</reference>
<reference evidence="1" key="1">
    <citation type="submission" date="2025-08" db="UniProtKB">
        <authorList>
            <consortium name="Ensembl"/>
        </authorList>
    </citation>
    <scope>IDENTIFICATION</scope>
</reference>
<dbReference type="PANTHER" id="PTHR15360">
    <property type="entry name" value="PLATELET-DERIVED GROWTH FACTOR RECEPTOR LIKE"/>
    <property type="match status" value="1"/>
</dbReference>
<keyword evidence="2" id="KW-1185">Reference proteome</keyword>
<dbReference type="Ensembl" id="ENSSLDT00000012063.1">
    <property type="protein sequence ID" value="ENSSLDP00000011640.1"/>
    <property type="gene ID" value="ENSSLDG00000009242.1"/>
</dbReference>
<dbReference type="InterPro" id="IPR013783">
    <property type="entry name" value="Ig-like_fold"/>
</dbReference>
<dbReference type="Gene3D" id="2.60.40.10">
    <property type="entry name" value="Immunoglobulins"/>
    <property type="match status" value="2"/>
</dbReference>
<dbReference type="PANTHER" id="PTHR15360:SF4">
    <property type="entry name" value="PROTEIN KINASE DOMAIN-CONTAINING PROTEIN"/>
    <property type="match status" value="1"/>
</dbReference>